<dbReference type="AlphaFoldDB" id="G4MSV4"/>
<feature type="region of interest" description="Disordered" evidence="1">
    <location>
        <begin position="680"/>
        <end position="739"/>
    </location>
</feature>
<dbReference type="InterPro" id="IPR013948">
    <property type="entry name" value="DNA_replication_reg_Sld3_C"/>
</dbReference>
<protein>
    <recommendedName>
        <fullName evidence="2">DNA replication regulator Sld3 C-terminal domain-containing protein</fullName>
    </recommendedName>
</protein>
<evidence type="ECO:0000256" key="1">
    <source>
        <dbReference type="SAM" id="MobiDB-lite"/>
    </source>
</evidence>
<dbReference type="SMR" id="G4MSV4"/>
<dbReference type="PANTHER" id="PTHR28067">
    <property type="entry name" value="DNA REPLICATION REGULATOR SLD3"/>
    <property type="match status" value="1"/>
</dbReference>
<dbReference type="InParanoid" id="G4MSV4"/>
<dbReference type="Proteomes" id="UP000009058">
    <property type="component" value="Chromosome 2"/>
</dbReference>
<accession>G4MSV4</accession>
<dbReference type="OMA" id="IYEQLGW"/>
<feature type="compositionally biased region" description="Low complexity" evidence="1">
    <location>
        <begin position="62"/>
        <end position="71"/>
    </location>
</feature>
<dbReference type="GO" id="GO:0006270">
    <property type="term" value="P:DNA replication initiation"/>
    <property type="evidence" value="ECO:0007669"/>
    <property type="project" value="InterPro"/>
</dbReference>
<feature type="region of interest" description="Disordered" evidence="1">
    <location>
        <begin position="595"/>
        <end position="660"/>
    </location>
</feature>
<dbReference type="OrthoDB" id="6593433at2759"/>
<dbReference type="eggNOG" id="ENOG502S01X">
    <property type="taxonomic scope" value="Eukaryota"/>
</dbReference>
<feature type="region of interest" description="Disordered" evidence="1">
    <location>
        <begin position="1030"/>
        <end position="1053"/>
    </location>
</feature>
<dbReference type="GeneID" id="5051337"/>
<reference evidence="3 4" key="1">
    <citation type="journal article" date="2005" name="Nature">
        <title>The genome sequence of the rice blast fungus Magnaporthe grisea.</title>
        <authorList>
            <person name="Dean R.A."/>
            <person name="Talbot N.J."/>
            <person name="Ebbole D.J."/>
            <person name="Farman M.L."/>
            <person name="Mitchell T.K."/>
            <person name="Orbach M.J."/>
            <person name="Thon M."/>
            <person name="Kulkarni R."/>
            <person name="Xu J.R."/>
            <person name="Pan H."/>
            <person name="Read N.D."/>
            <person name="Lee Y.H."/>
            <person name="Carbone I."/>
            <person name="Brown D."/>
            <person name="Oh Y.Y."/>
            <person name="Donofrio N."/>
            <person name="Jeong J.S."/>
            <person name="Soanes D.M."/>
            <person name="Djonovic S."/>
            <person name="Kolomiets E."/>
            <person name="Rehmeyer C."/>
            <person name="Li W."/>
            <person name="Harding M."/>
            <person name="Kim S."/>
            <person name="Lebrun M.H."/>
            <person name="Bohnert H."/>
            <person name="Coughlan S."/>
            <person name="Butler J."/>
            <person name="Calvo S."/>
            <person name="Ma L.J."/>
            <person name="Nicol R."/>
            <person name="Purcell S."/>
            <person name="Nusbaum C."/>
            <person name="Galagan J.E."/>
            <person name="Birren B.W."/>
        </authorList>
    </citation>
    <scope>NUCLEOTIDE SEQUENCE [LARGE SCALE GENOMIC DNA]</scope>
    <source>
        <strain evidence="4">70-15 / ATCC MYA-4617 / FGSC 8958</strain>
    </source>
</reference>
<proteinExistence type="predicted"/>
<dbReference type="RefSeq" id="XP_003713615.1">
    <property type="nucleotide sequence ID" value="XM_003713567.1"/>
</dbReference>
<keyword evidence="4" id="KW-1185">Reference proteome</keyword>
<dbReference type="STRING" id="242507.G4MSV4"/>
<feature type="region of interest" description="Disordered" evidence="1">
    <location>
        <begin position="850"/>
        <end position="908"/>
    </location>
</feature>
<feature type="region of interest" description="Disordered" evidence="1">
    <location>
        <begin position="1"/>
        <end position="71"/>
    </location>
</feature>
<dbReference type="Pfam" id="PF08639">
    <property type="entry name" value="Sld3_STD"/>
    <property type="match status" value="1"/>
</dbReference>
<dbReference type="KEGG" id="mgr:MGG_04600"/>
<evidence type="ECO:0000313" key="4">
    <source>
        <dbReference type="Proteomes" id="UP000009058"/>
    </source>
</evidence>
<organism evidence="3 4">
    <name type="scientific">Pyricularia oryzae (strain 70-15 / ATCC MYA-4617 / FGSC 8958)</name>
    <name type="common">Rice blast fungus</name>
    <name type="synonym">Magnaporthe oryzae</name>
    <dbReference type="NCBI Taxonomy" id="242507"/>
    <lineage>
        <taxon>Eukaryota</taxon>
        <taxon>Fungi</taxon>
        <taxon>Dikarya</taxon>
        <taxon>Ascomycota</taxon>
        <taxon>Pezizomycotina</taxon>
        <taxon>Sordariomycetes</taxon>
        <taxon>Sordariomycetidae</taxon>
        <taxon>Magnaporthales</taxon>
        <taxon>Pyriculariaceae</taxon>
        <taxon>Pyricularia</taxon>
    </lineage>
</organism>
<dbReference type="HOGENOM" id="CLU_006240_0_0_1"/>
<dbReference type="EMBL" id="CM001232">
    <property type="protein sequence ID" value="EHA53808.1"/>
    <property type="molecule type" value="Genomic_DNA"/>
</dbReference>
<dbReference type="VEuPathDB" id="FungiDB:MGG_04600"/>
<feature type="domain" description="DNA replication regulator Sld3 C-terminal" evidence="2">
    <location>
        <begin position="325"/>
        <end position="855"/>
    </location>
</feature>
<reference key="2">
    <citation type="submission" date="2011-05" db="EMBL/GenBank/DDBJ databases">
        <title>The Genome Sequence of Magnaporthe oryzae 70-15.</title>
        <authorList>
            <consortium name="The Broad Institute Genome Sequencing Platform"/>
            <person name="Ma L.-J."/>
            <person name="Dead R."/>
            <person name="Young S.K."/>
            <person name="Zeng Q."/>
            <person name="Gargeya S."/>
            <person name="Fitzgerald M."/>
            <person name="Haas B."/>
            <person name="Abouelleil A."/>
            <person name="Alvarado L."/>
            <person name="Arachchi H.M."/>
            <person name="Berlin A."/>
            <person name="Brown A."/>
            <person name="Chapman S.B."/>
            <person name="Chen Z."/>
            <person name="Dunbar C."/>
            <person name="Freedman E."/>
            <person name="Gearin G."/>
            <person name="Gellesch M."/>
            <person name="Goldberg J."/>
            <person name="Griggs A."/>
            <person name="Gujja S."/>
            <person name="Heiman D."/>
            <person name="Howarth C."/>
            <person name="Larson L."/>
            <person name="Lui A."/>
            <person name="MacDonald P.J.P."/>
            <person name="Mehta T."/>
            <person name="Montmayeur A."/>
            <person name="Murphy C."/>
            <person name="Neiman D."/>
            <person name="Pearson M."/>
            <person name="Priest M."/>
            <person name="Roberts A."/>
            <person name="Saif S."/>
            <person name="Shea T."/>
            <person name="Shenoy N."/>
            <person name="Sisk P."/>
            <person name="Stolte C."/>
            <person name="Sykes S."/>
            <person name="Yandava C."/>
            <person name="Wortman J."/>
            <person name="Nusbaum C."/>
            <person name="Birren B."/>
        </authorList>
    </citation>
    <scope>NUCLEOTIDE SEQUENCE</scope>
    <source>
        <strain>70-15</strain>
    </source>
</reference>
<feature type="compositionally biased region" description="Low complexity" evidence="1">
    <location>
        <begin position="614"/>
        <end position="646"/>
    </location>
</feature>
<name>G4MSV4_PYRO7</name>
<dbReference type="PANTHER" id="PTHR28067:SF1">
    <property type="entry name" value="DNA REPLICATION REGULATOR SLD3"/>
    <property type="match status" value="1"/>
</dbReference>
<sequence length="1065" mass="116579">MSSSKPPSSDLRPPSLQRRTSLAKGSHPTPTAVTWKASADSVPSFAARSARHPKAAREVDSSTDQSTDATTQAIQKAPGLAMEDLLRPTISIKPHPPNLQTKPVQLQPLMLLPRECLSLAYIDLAAPYGELPSCRFFESRIRIMELESRLGSNVLVARSDLNRHTTYAIERHTNGHYVVCRLGDWVHMEELAQQATVCCRERLSKTGLLSKTPAVVAKPAGPTLHVPQLYKASNRKRQAIEDLQSLCRKRPRSPSAVGPSSQDQATACHLPTPIDDGLYGTHEHGYPAASQPSEAAPTVVSQMVNPSRQVSELPVTTDAPKTAEEIFANIKNHYFEALYHSKGNLAYFPKGPLSRARAAFNLNIDGILEMPDLIDFLKSMVLTTVSIDKKYLSTIPNTLDQMKRFVDSSDDGGEKVKKKKSKKFKLGKNGLYSNEDEDVKKWWIATKPELKDDEVSVEPQHMRYHISCLRRRETLLQMILIMEILALEAARPPENPADVQLPGLDPMPTAVVSETSGHKKKRNKHNYPVLLDVHADRLCIWESITLDEVKALAESQTHEDEAEVSDKPLRDFCTDIIVPFFSARLPEICESLNRKLGGPVKQSPRKPKREKPVSSASTKTKISSKPGAVTKRTGTGKSATSKSSARSLERVLSNDKLRRSVSRGPCDALAHLRHATVAHVPGLKRESSESRSFSESRSLKDAVDSLQDDQSSATGGSKEKQVPQLMHSRSSSFTNADDARAKKKAMVDAELRNAISALKKPNRLLAGKVMVEETEKRLFGGPTYVSNTRKLAQSPVNHVQVKATPANVRFRDVLDVADEGALQYGKGFKLSRGRSVTQPAAAMASLLEEPAQVGATPRHVANTPSPSQTPRQRDAVPNSSPLQARKVAPRPQMQQSSEWRQKTKSQPAPFARDLLQPTGMSDLVPASSPHQPLLTAPGLTGVNDDPLVVAVATTPSGKDRMSTTQRQHPRSGSLLETPVKKARNMLIDESPSPCQPALLMSGGRAGIKPHQPAHLVFLSPARRRISADASVGLAKETEGPAAGGSTKPKSIYQQLGWDDDLDELL</sequence>
<dbReference type="GO" id="GO:0031261">
    <property type="term" value="C:DNA replication preinitiation complex"/>
    <property type="evidence" value="ECO:0007669"/>
    <property type="project" value="TreeGrafter"/>
</dbReference>
<evidence type="ECO:0000259" key="2">
    <source>
        <dbReference type="Pfam" id="PF08639"/>
    </source>
</evidence>
<feature type="compositionally biased region" description="Basic and acidic residues" evidence="1">
    <location>
        <begin position="647"/>
        <end position="658"/>
    </location>
</feature>
<dbReference type="InterPro" id="IPR042511">
    <property type="entry name" value="Sld3"/>
</dbReference>
<feature type="compositionally biased region" description="Basic and acidic residues" evidence="1">
    <location>
        <begin position="683"/>
        <end position="703"/>
    </location>
</feature>
<dbReference type="Gene3D" id="1.20.58.2130">
    <property type="match status" value="1"/>
</dbReference>
<evidence type="ECO:0000313" key="3">
    <source>
        <dbReference type="EMBL" id="EHA53808.1"/>
    </source>
</evidence>
<gene>
    <name evidence="3" type="ORF">MGG_04600</name>
</gene>